<feature type="compositionally biased region" description="Low complexity" evidence="1">
    <location>
        <begin position="58"/>
        <end position="94"/>
    </location>
</feature>
<name>A0A162IKL2_9HYPO</name>
<protein>
    <submittedName>
        <fullName evidence="2">Uncharacterized protein</fullName>
    </submittedName>
</protein>
<dbReference type="OrthoDB" id="5344482at2759"/>
<comment type="caution">
    <text evidence="2">The sequence shown here is derived from an EMBL/GenBank/DDBJ whole genome shotgun (WGS) entry which is preliminary data.</text>
</comment>
<organism evidence="2 3">
    <name type="scientific">Moelleriella libera RCEF 2490</name>
    <dbReference type="NCBI Taxonomy" id="1081109"/>
    <lineage>
        <taxon>Eukaryota</taxon>
        <taxon>Fungi</taxon>
        <taxon>Dikarya</taxon>
        <taxon>Ascomycota</taxon>
        <taxon>Pezizomycotina</taxon>
        <taxon>Sordariomycetes</taxon>
        <taxon>Hypocreomycetidae</taxon>
        <taxon>Hypocreales</taxon>
        <taxon>Clavicipitaceae</taxon>
        <taxon>Moelleriella</taxon>
    </lineage>
</organism>
<feature type="region of interest" description="Disordered" evidence="1">
    <location>
        <begin position="1"/>
        <end position="29"/>
    </location>
</feature>
<reference evidence="2 3" key="1">
    <citation type="journal article" date="2016" name="Genome Biol. Evol.">
        <title>Divergent and convergent evolution of fungal pathogenicity.</title>
        <authorList>
            <person name="Shang Y."/>
            <person name="Xiao G."/>
            <person name="Zheng P."/>
            <person name="Cen K."/>
            <person name="Zhan S."/>
            <person name="Wang C."/>
        </authorList>
    </citation>
    <scope>NUCLEOTIDE SEQUENCE [LARGE SCALE GENOMIC DNA]</scope>
    <source>
        <strain evidence="2 3">RCEF 2490</strain>
    </source>
</reference>
<accession>A0A162IKL2</accession>
<evidence type="ECO:0000256" key="1">
    <source>
        <dbReference type="SAM" id="MobiDB-lite"/>
    </source>
</evidence>
<evidence type="ECO:0000313" key="2">
    <source>
        <dbReference type="EMBL" id="KZZ94823.1"/>
    </source>
</evidence>
<dbReference type="STRING" id="1081109.A0A162IKL2"/>
<gene>
    <name evidence="2" type="ORF">AAL_04934</name>
</gene>
<dbReference type="EMBL" id="AZGY01000010">
    <property type="protein sequence ID" value="KZZ94823.1"/>
    <property type="molecule type" value="Genomic_DNA"/>
</dbReference>
<keyword evidence="3" id="KW-1185">Reference proteome</keyword>
<proteinExistence type="predicted"/>
<feature type="region of interest" description="Disordered" evidence="1">
    <location>
        <begin position="55"/>
        <end position="94"/>
    </location>
</feature>
<sequence length="375" mass="39108">MEPSTAPPRSSAPAAHAPAPSVGPAAAPSSTAADHLARFEFSDLGTKILMVEWHPGGSSSTTTTTATSTSSSLHRTSSTGTAAPAAAIGTNPINTPLETLSDPVCKPDGTSWEVSWPGKSTFLPATETDDEVAGTRRRVYFLLPPQASIPTEVTITPPGRPSIVVKPLPAIFPPGFHAEAGSRGVLHTLWAKKRLSKLAREVDAEMRANAESVGLEMALTEKQWIVDNFLMSPPAQPLPLSPLSPVPSRLGDKFKGLRLATSPGDLGTGSSANTFTGADVPSQTLSPQGTDIAVSSFSSIPYAPQEWGQAGPISLNAAMTQGPTPTSAVHREGEDDLFALPLSPRSIDTKRSPFSVRGLVVGQNLGSRMPLLAAF</sequence>
<dbReference type="Proteomes" id="UP000078544">
    <property type="component" value="Unassembled WGS sequence"/>
</dbReference>
<evidence type="ECO:0000313" key="3">
    <source>
        <dbReference type="Proteomes" id="UP000078544"/>
    </source>
</evidence>
<dbReference type="AlphaFoldDB" id="A0A162IKL2"/>